<organism evidence="3">
    <name type="scientific">Schistosoma curassoni</name>
    <dbReference type="NCBI Taxonomy" id="6186"/>
    <lineage>
        <taxon>Eukaryota</taxon>
        <taxon>Metazoa</taxon>
        <taxon>Spiralia</taxon>
        <taxon>Lophotrochozoa</taxon>
        <taxon>Platyhelminthes</taxon>
        <taxon>Trematoda</taxon>
        <taxon>Digenea</taxon>
        <taxon>Strigeidida</taxon>
        <taxon>Schistosomatoidea</taxon>
        <taxon>Schistosomatidae</taxon>
        <taxon>Schistosoma</taxon>
    </lineage>
</organism>
<accession>A0A183KED7</accession>
<dbReference type="STRING" id="6186.A0A183KED7"/>
<reference evidence="1 2" key="2">
    <citation type="submission" date="2018-11" db="EMBL/GenBank/DDBJ databases">
        <authorList>
            <consortium name="Pathogen Informatics"/>
        </authorList>
    </citation>
    <scope>NUCLEOTIDE SEQUENCE [LARGE SCALE GENOMIC DNA]</scope>
    <source>
        <strain evidence="1">Dakar</strain>
        <strain evidence="2">Dakar, Senegal</strain>
    </source>
</reference>
<dbReference type="WBParaSite" id="SCUD_0001338301-mRNA-1">
    <property type="protein sequence ID" value="SCUD_0001338301-mRNA-1"/>
    <property type="gene ID" value="SCUD_0001338301"/>
</dbReference>
<gene>
    <name evidence="1" type="ORF">SCUD_LOCUS13380</name>
</gene>
<evidence type="ECO:0000313" key="3">
    <source>
        <dbReference type="WBParaSite" id="SCUD_0001338301-mRNA-1"/>
    </source>
</evidence>
<evidence type="ECO:0000313" key="1">
    <source>
        <dbReference type="EMBL" id="VDP52438.1"/>
    </source>
</evidence>
<dbReference type="AlphaFoldDB" id="A0A183KED7"/>
<keyword evidence="2" id="KW-1185">Reference proteome</keyword>
<evidence type="ECO:0000313" key="2">
    <source>
        <dbReference type="Proteomes" id="UP000279833"/>
    </source>
</evidence>
<dbReference type="EMBL" id="UZAK01035833">
    <property type="protein sequence ID" value="VDP52438.1"/>
    <property type="molecule type" value="Genomic_DNA"/>
</dbReference>
<sequence>MIIIYENSISVKREYGYDIGHFLLTSQLFINLLHYSPMDGHTDLMVAYESDHIKPNNDHSHDNNDDDCIQGPTIRFEF</sequence>
<reference evidence="3" key="1">
    <citation type="submission" date="2016-06" db="UniProtKB">
        <authorList>
            <consortium name="WormBaseParasite"/>
        </authorList>
    </citation>
    <scope>IDENTIFICATION</scope>
</reference>
<dbReference type="Proteomes" id="UP000279833">
    <property type="component" value="Unassembled WGS sequence"/>
</dbReference>
<name>A0A183KED7_9TREM</name>
<protein>
    <submittedName>
        <fullName evidence="1 3">Uncharacterized protein</fullName>
    </submittedName>
</protein>
<proteinExistence type="predicted"/>